<sequence>MSLFLDPGGIVIYLVPLKEQELPF</sequence>
<dbReference type="InParanoid" id="F6HXM5"/>
<name>F6HXM5_VITVI</name>
<protein>
    <submittedName>
        <fullName evidence="1">Uncharacterized protein</fullName>
    </submittedName>
</protein>
<evidence type="ECO:0000313" key="2">
    <source>
        <dbReference type="Proteomes" id="UP000009183"/>
    </source>
</evidence>
<dbReference type="AlphaFoldDB" id="F6HXM5"/>
<gene>
    <name evidence="1" type="ordered locus">VIT_09s0002g08330</name>
</gene>
<organism evidence="1 2">
    <name type="scientific">Vitis vinifera</name>
    <name type="common">Grape</name>
    <dbReference type="NCBI Taxonomy" id="29760"/>
    <lineage>
        <taxon>Eukaryota</taxon>
        <taxon>Viridiplantae</taxon>
        <taxon>Streptophyta</taxon>
        <taxon>Embryophyta</taxon>
        <taxon>Tracheophyta</taxon>
        <taxon>Spermatophyta</taxon>
        <taxon>Magnoliopsida</taxon>
        <taxon>eudicotyledons</taxon>
        <taxon>Gunneridae</taxon>
        <taxon>Pentapetalae</taxon>
        <taxon>rosids</taxon>
        <taxon>Vitales</taxon>
        <taxon>Vitaceae</taxon>
        <taxon>Viteae</taxon>
        <taxon>Vitis</taxon>
    </lineage>
</organism>
<accession>F6HXM5</accession>
<dbReference type="Proteomes" id="UP000009183">
    <property type="component" value="Chromosome 9"/>
</dbReference>
<reference evidence="2" key="1">
    <citation type="journal article" date="2007" name="Nature">
        <title>The grapevine genome sequence suggests ancestral hexaploidization in major angiosperm phyla.</title>
        <authorList>
            <consortium name="The French-Italian Public Consortium for Grapevine Genome Characterization."/>
            <person name="Jaillon O."/>
            <person name="Aury J.-M."/>
            <person name="Noel B."/>
            <person name="Policriti A."/>
            <person name="Clepet C."/>
            <person name="Casagrande A."/>
            <person name="Choisne N."/>
            <person name="Aubourg S."/>
            <person name="Vitulo N."/>
            <person name="Jubin C."/>
            <person name="Vezzi A."/>
            <person name="Legeai F."/>
            <person name="Hugueney P."/>
            <person name="Dasilva C."/>
            <person name="Horner D."/>
            <person name="Mica E."/>
            <person name="Jublot D."/>
            <person name="Poulain J."/>
            <person name="Bruyere C."/>
            <person name="Billault A."/>
            <person name="Segurens B."/>
            <person name="Gouyvenoux M."/>
            <person name="Ugarte E."/>
            <person name="Cattonaro F."/>
            <person name="Anthouard V."/>
            <person name="Vico V."/>
            <person name="Del Fabbro C."/>
            <person name="Alaux M."/>
            <person name="Di Gaspero G."/>
            <person name="Dumas V."/>
            <person name="Felice N."/>
            <person name="Paillard S."/>
            <person name="Juman I."/>
            <person name="Moroldo M."/>
            <person name="Scalabrin S."/>
            <person name="Canaguier A."/>
            <person name="Le Clainche I."/>
            <person name="Malacrida G."/>
            <person name="Durand E."/>
            <person name="Pesole G."/>
            <person name="Laucou V."/>
            <person name="Chatelet P."/>
            <person name="Merdinoglu D."/>
            <person name="Delledonne M."/>
            <person name="Pezzotti M."/>
            <person name="Lecharny A."/>
            <person name="Scarpelli C."/>
            <person name="Artiguenave F."/>
            <person name="Pe M.E."/>
            <person name="Valle G."/>
            <person name="Morgante M."/>
            <person name="Caboche M."/>
            <person name="Adam-Blondon A.-F."/>
            <person name="Weissenbach J."/>
            <person name="Quetier F."/>
            <person name="Wincker P."/>
        </authorList>
    </citation>
    <scope>NUCLEOTIDE SEQUENCE [LARGE SCALE GENOMIC DNA]</scope>
    <source>
        <strain evidence="2">cv. Pinot noir / PN40024</strain>
    </source>
</reference>
<keyword evidence="2" id="KW-1185">Reference proteome</keyword>
<evidence type="ECO:0000313" key="1">
    <source>
        <dbReference type="EMBL" id="CCB59682.1"/>
    </source>
</evidence>
<dbReference type="EMBL" id="FN596494">
    <property type="protein sequence ID" value="CCB59682.1"/>
    <property type="molecule type" value="Genomic_DNA"/>
</dbReference>
<dbReference type="PaxDb" id="29760-VIT_09s0002g08330.t01"/>
<dbReference type="HOGENOM" id="CLU_3421769_0_0_1"/>
<proteinExistence type="predicted"/>